<protein>
    <recommendedName>
        <fullName evidence="4">NAD(+) diphosphatase</fullName>
        <ecNumber evidence="4">3.6.1.22</ecNumber>
    </recommendedName>
</protein>
<evidence type="ECO:0000256" key="8">
    <source>
        <dbReference type="ARBA" id="ARBA00023027"/>
    </source>
</evidence>
<evidence type="ECO:0000256" key="7">
    <source>
        <dbReference type="ARBA" id="ARBA00022842"/>
    </source>
</evidence>
<name>A0A511FG83_9CELL</name>
<evidence type="ECO:0000259" key="11">
    <source>
        <dbReference type="PROSITE" id="PS51462"/>
    </source>
</evidence>
<dbReference type="PANTHER" id="PTHR42904">
    <property type="entry name" value="NUDIX HYDROLASE, NUDC SUBFAMILY"/>
    <property type="match status" value="1"/>
</dbReference>
<dbReference type="InterPro" id="IPR015376">
    <property type="entry name" value="Znr_NADH_PPase"/>
</dbReference>
<dbReference type="Pfam" id="PF09297">
    <property type="entry name" value="Zn_ribbon_NUD"/>
    <property type="match status" value="1"/>
</dbReference>
<dbReference type="GO" id="GO:0046872">
    <property type="term" value="F:metal ion binding"/>
    <property type="evidence" value="ECO:0007669"/>
    <property type="project" value="UniProtKB-KW"/>
</dbReference>
<dbReference type="PANTHER" id="PTHR42904:SF6">
    <property type="entry name" value="NAD-CAPPED RNA HYDROLASE NUDT12"/>
    <property type="match status" value="1"/>
</dbReference>
<dbReference type="EMBL" id="JACHDN010000001">
    <property type="protein sequence ID" value="MBB5473867.1"/>
    <property type="molecule type" value="Genomic_DNA"/>
</dbReference>
<keyword evidence="8" id="KW-0520">NAD</keyword>
<dbReference type="EC" id="3.6.1.22" evidence="4"/>
<evidence type="ECO:0000256" key="3">
    <source>
        <dbReference type="ARBA" id="ARBA00009595"/>
    </source>
</evidence>
<evidence type="ECO:0000313" key="14">
    <source>
        <dbReference type="Proteomes" id="UP000321723"/>
    </source>
</evidence>
<dbReference type="CDD" id="cd03429">
    <property type="entry name" value="NUDIX_NADH_pyrophosphatase_Nudt13"/>
    <property type="match status" value="1"/>
</dbReference>
<dbReference type="GO" id="GO:0006742">
    <property type="term" value="P:NADP+ catabolic process"/>
    <property type="evidence" value="ECO:0007669"/>
    <property type="project" value="TreeGrafter"/>
</dbReference>
<gene>
    <name evidence="12" type="ORF">CHO01_33390</name>
    <name evidence="13" type="ORF">HNR08_002603</name>
</gene>
<organism evidence="12 14">
    <name type="scientific">Cellulomonas hominis</name>
    <dbReference type="NCBI Taxonomy" id="156981"/>
    <lineage>
        <taxon>Bacteria</taxon>
        <taxon>Bacillati</taxon>
        <taxon>Actinomycetota</taxon>
        <taxon>Actinomycetes</taxon>
        <taxon>Micrococcales</taxon>
        <taxon>Cellulomonadaceae</taxon>
        <taxon>Cellulomonas</taxon>
    </lineage>
</organism>
<dbReference type="Gene3D" id="3.90.79.20">
    <property type="match status" value="1"/>
</dbReference>
<dbReference type="OrthoDB" id="9791656at2"/>
<reference evidence="12 14" key="1">
    <citation type="submission" date="2019-07" db="EMBL/GenBank/DDBJ databases">
        <title>Whole genome shotgun sequence of Cellulomonas hominis NBRC 16055.</title>
        <authorList>
            <person name="Hosoyama A."/>
            <person name="Uohara A."/>
            <person name="Ohji S."/>
            <person name="Ichikawa N."/>
        </authorList>
    </citation>
    <scope>NUCLEOTIDE SEQUENCE [LARGE SCALE GENOMIC DNA]</scope>
    <source>
        <strain evidence="12 14">NBRC 16055</strain>
    </source>
</reference>
<dbReference type="RefSeq" id="WP_146840061.1">
    <property type="nucleotide sequence ID" value="NZ_BJVQ01000067.1"/>
</dbReference>
<sequence length="356" mass="37911">MFASDLPLSRTVTDRAADLRGDEDLLAALLDDASTRVLLVSGGRVVTRARGRRRALALYPPQEAALRAPTGSLAERWAFLGYDDADRIPGVAPGETRPEGPAYLAHHVPEGASVALPAGDAWTPLREVGAELSARDAGLATAAVALYEWHVRHPRCPRCGAVTYTVSSGWVRRCVADGTDHYPRTDPAVIMAVVDDDDRLLLANSAAWPTHRFSTLAGFVEPGESVEHAIRREVREESAVVVGEVEYRGSQPWPFPASLMLGFRARALSTDITVDGEELRAARWFDRDTLRAEVAAGAVVLPPGTSIARALIEDWFGGPLPSDPLRDGWSRGAVPAEGGSAAPAPGVPGAGPLGTR</sequence>
<evidence type="ECO:0000313" key="13">
    <source>
        <dbReference type="EMBL" id="MBB5473867.1"/>
    </source>
</evidence>
<comment type="catalytic activity">
    <reaction evidence="9">
        <text>a 5'-end NAD(+)-phospho-ribonucleoside in mRNA + H2O = a 5'-end phospho-adenosine-phospho-ribonucleoside in mRNA + beta-nicotinamide D-ribonucleotide + 2 H(+)</text>
        <dbReference type="Rhea" id="RHEA:60876"/>
        <dbReference type="Rhea" id="RHEA-COMP:15698"/>
        <dbReference type="Rhea" id="RHEA-COMP:15719"/>
        <dbReference type="ChEBI" id="CHEBI:14649"/>
        <dbReference type="ChEBI" id="CHEBI:15377"/>
        <dbReference type="ChEBI" id="CHEBI:15378"/>
        <dbReference type="ChEBI" id="CHEBI:144029"/>
        <dbReference type="ChEBI" id="CHEBI:144051"/>
    </reaction>
    <physiologicalReaction direction="left-to-right" evidence="9">
        <dbReference type="Rhea" id="RHEA:60877"/>
    </physiologicalReaction>
</comment>
<evidence type="ECO:0000313" key="12">
    <source>
        <dbReference type="EMBL" id="GEL48223.1"/>
    </source>
</evidence>
<dbReference type="InterPro" id="IPR000086">
    <property type="entry name" value="NUDIX_hydrolase_dom"/>
</dbReference>
<dbReference type="NCBIfam" id="NF001299">
    <property type="entry name" value="PRK00241.1"/>
    <property type="match status" value="1"/>
</dbReference>
<dbReference type="InterPro" id="IPR049734">
    <property type="entry name" value="NudC-like_C"/>
</dbReference>
<evidence type="ECO:0000256" key="1">
    <source>
        <dbReference type="ARBA" id="ARBA00001946"/>
    </source>
</evidence>
<dbReference type="Proteomes" id="UP000564629">
    <property type="component" value="Unassembled WGS sequence"/>
</dbReference>
<dbReference type="InterPro" id="IPR050241">
    <property type="entry name" value="NAD-cap_RNA_hydrolase_NudC"/>
</dbReference>
<dbReference type="Proteomes" id="UP000321723">
    <property type="component" value="Unassembled WGS sequence"/>
</dbReference>
<feature type="domain" description="Nudix hydrolase" evidence="11">
    <location>
        <begin position="183"/>
        <end position="307"/>
    </location>
</feature>
<comment type="caution">
    <text evidence="12">The sequence shown here is derived from an EMBL/GenBank/DDBJ whole genome shotgun (WGS) entry which is preliminary data.</text>
</comment>
<dbReference type="GO" id="GO:0035529">
    <property type="term" value="F:NADH pyrophosphatase activity"/>
    <property type="evidence" value="ECO:0007669"/>
    <property type="project" value="TreeGrafter"/>
</dbReference>
<dbReference type="AlphaFoldDB" id="A0A511FG83"/>
<dbReference type="EMBL" id="BJVQ01000067">
    <property type="protein sequence ID" value="GEL48223.1"/>
    <property type="molecule type" value="Genomic_DNA"/>
</dbReference>
<accession>A0A511FG83</accession>
<feature type="region of interest" description="Disordered" evidence="10">
    <location>
        <begin position="326"/>
        <end position="356"/>
    </location>
</feature>
<dbReference type="SUPFAM" id="SSF55811">
    <property type="entry name" value="Nudix"/>
    <property type="match status" value="1"/>
</dbReference>
<evidence type="ECO:0000256" key="10">
    <source>
        <dbReference type="SAM" id="MobiDB-lite"/>
    </source>
</evidence>
<proteinExistence type="inferred from homology"/>
<dbReference type="Pfam" id="PF09296">
    <property type="entry name" value="NUDIX-like"/>
    <property type="match status" value="1"/>
</dbReference>
<evidence type="ECO:0000256" key="2">
    <source>
        <dbReference type="ARBA" id="ARBA00001947"/>
    </source>
</evidence>
<feature type="compositionally biased region" description="Low complexity" evidence="10">
    <location>
        <begin position="332"/>
        <end position="344"/>
    </location>
</feature>
<keyword evidence="5" id="KW-0479">Metal-binding</keyword>
<evidence type="ECO:0000313" key="15">
    <source>
        <dbReference type="Proteomes" id="UP000564629"/>
    </source>
</evidence>
<keyword evidence="14" id="KW-1185">Reference proteome</keyword>
<evidence type="ECO:0000256" key="6">
    <source>
        <dbReference type="ARBA" id="ARBA00022801"/>
    </source>
</evidence>
<evidence type="ECO:0000256" key="4">
    <source>
        <dbReference type="ARBA" id="ARBA00012381"/>
    </source>
</evidence>
<comment type="cofactor">
    <cofactor evidence="2">
        <name>Zn(2+)</name>
        <dbReference type="ChEBI" id="CHEBI:29105"/>
    </cofactor>
</comment>
<dbReference type="GO" id="GO:0019677">
    <property type="term" value="P:NAD+ catabolic process"/>
    <property type="evidence" value="ECO:0007669"/>
    <property type="project" value="TreeGrafter"/>
</dbReference>
<dbReference type="Pfam" id="PF00293">
    <property type="entry name" value="NUDIX"/>
    <property type="match status" value="1"/>
</dbReference>
<comment type="cofactor">
    <cofactor evidence="1">
        <name>Mg(2+)</name>
        <dbReference type="ChEBI" id="CHEBI:18420"/>
    </cofactor>
</comment>
<reference evidence="13 15" key="2">
    <citation type="submission" date="2020-08" db="EMBL/GenBank/DDBJ databases">
        <title>Sequencing the genomes of 1000 actinobacteria strains.</title>
        <authorList>
            <person name="Klenk H.-P."/>
        </authorList>
    </citation>
    <scope>NUCLEOTIDE SEQUENCE [LARGE SCALE GENOMIC DNA]</scope>
    <source>
        <strain evidence="13 15">DSM 9581</strain>
    </source>
</reference>
<evidence type="ECO:0000256" key="5">
    <source>
        <dbReference type="ARBA" id="ARBA00022723"/>
    </source>
</evidence>
<dbReference type="Gene3D" id="3.90.79.10">
    <property type="entry name" value="Nucleoside Triphosphate Pyrophosphohydrolase"/>
    <property type="match status" value="1"/>
</dbReference>
<keyword evidence="7" id="KW-0460">Magnesium</keyword>
<dbReference type="GO" id="GO:0005829">
    <property type="term" value="C:cytosol"/>
    <property type="evidence" value="ECO:0007669"/>
    <property type="project" value="TreeGrafter"/>
</dbReference>
<keyword evidence="6 13" id="KW-0378">Hydrolase</keyword>
<dbReference type="InterPro" id="IPR015375">
    <property type="entry name" value="NADH_PPase-like_N"/>
</dbReference>
<comment type="similarity">
    <text evidence="3">Belongs to the Nudix hydrolase family. NudC subfamily.</text>
</comment>
<dbReference type="PROSITE" id="PS51462">
    <property type="entry name" value="NUDIX"/>
    <property type="match status" value="1"/>
</dbReference>
<dbReference type="InterPro" id="IPR015797">
    <property type="entry name" value="NUDIX_hydrolase-like_dom_sf"/>
</dbReference>
<evidence type="ECO:0000256" key="9">
    <source>
        <dbReference type="ARBA" id="ARBA00023679"/>
    </source>
</evidence>